<dbReference type="RefSeq" id="WP_153286742.1">
    <property type="nucleotide sequence ID" value="NZ_CP045643.1"/>
</dbReference>
<dbReference type="PANTHER" id="PTHR43476">
    <property type="entry name" value="3-(3-HYDROXY-PHENYL)PROPIONATE/3-HYDROXYCINNAMIC ACID HYDROXYLASE"/>
    <property type="match status" value="1"/>
</dbReference>
<evidence type="ECO:0000259" key="4">
    <source>
        <dbReference type="Pfam" id="PF01494"/>
    </source>
</evidence>
<proteinExistence type="predicted"/>
<dbReference type="EMBL" id="CP045643">
    <property type="protein sequence ID" value="QFZ72372.1"/>
    <property type="molecule type" value="Genomic_DNA"/>
</dbReference>
<keyword evidence="1" id="KW-0560">Oxidoreductase</keyword>
<keyword evidence="5" id="KW-0503">Monooxygenase</keyword>
<dbReference type="PRINTS" id="PR00420">
    <property type="entry name" value="RNGMNOXGNASE"/>
</dbReference>
<dbReference type="GO" id="GO:0004497">
    <property type="term" value="F:monooxygenase activity"/>
    <property type="evidence" value="ECO:0007669"/>
    <property type="project" value="UniProtKB-KW"/>
</dbReference>
<feature type="region of interest" description="Disordered" evidence="3">
    <location>
        <begin position="401"/>
        <end position="423"/>
    </location>
</feature>
<evidence type="ECO:0000256" key="1">
    <source>
        <dbReference type="ARBA" id="ARBA00023002"/>
    </source>
</evidence>
<evidence type="ECO:0000256" key="3">
    <source>
        <dbReference type="SAM" id="MobiDB-lite"/>
    </source>
</evidence>
<dbReference type="PANTHER" id="PTHR43476:SF4">
    <property type="entry name" value="BLR0106 PROTEIN"/>
    <property type="match status" value="1"/>
</dbReference>
<dbReference type="AlphaFoldDB" id="A0A5Q0L5U0"/>
<name>A0A5Q0L5U0_9ACTN</name>
<dbReference type="InterPro" id="IPR036188">
    <property type="entry name" value="FAD/NAD-bd_sf"/>
</dbReference>
<dbReference type="Proteomes" id="UP000326179">
    <property type="component" value="Chromosome"/>
</dbReference>
<dbReference type="Gene3D" id="3.30.9.20">
    <property type="match status" value="1"/>
</dbReference>
<dbReference type="InterPro" id="IPR050631">
    <property type="entry name" value="PheA/TfdB_FAD_monoxygenase"/>
</dbReference>
<keyword evidence="2" id="KW-0520">NAD</keyword>
<sequence>MKIVCVGGGPAGLYFAISAKLRDAGHEITVLERDPPAATYGWGVVYWNDLLDILHRNDPESARQIGARSVLWQGQEVCLHGAHHDGSAYFGGYGYSMGRAALLDVLTRRASSLGVDVQYGRQATDATQLPEADLVVAADGSNSRIRQANSAHFAPRVEVGRNPYIWLGTDKEFDNFVFCFEQTSAGWIWFHAYPSVKGIGTCIVECSPQTWHGLGLDSLSAEESTPLLEGIFRRALDGHSLISKSRGEAASWQRFPHVSNRTWFQGDTVLMGDAAHTTHFTLGSGTRLAMIDAIVLAHSLSQYPEKTVALREYDRHRRAELHSVQAGARSSMAWFEQLDDYLDRDPVSFAYAMAVRQGNQTPWRYQVHLATQIAAIRRARRAYDSGRRWYLTRRRGEAPLPALGRSRSAGREATEVKTPLRIT</sequence>
<reference evidence="5 6" key="1">
    <citation type="submission" date="2019-10" db="EMBL/GenBank/DDBJ databases">
        <title>A novel species.</title>
        <authorList>
            <person name="Gao J."/>
        </authorList>
    </citation>
    <scope>NUCLEOTIDE SEQUENCE [LARGE SCALE GENOMIC DNA]</scope>
    <source>
        <strain evidence="5 6">QMT-28</strain>
    </source>
</reference>
<dbReference type="Pfam" id="PF01494">
    <property type="entry name" value="FAD_binding_3"/>
    <property type="match status" value="1"/>
</dbReference>
<dbReference type="GO" id="GO:0071949">
    <property type="term" value="F:FAD binding"/>
    <property type="evidence" value="ECO:0007669"/>
    <property type="project" value="InterPro"/>
</dbReference>
<keyword evidence="6" id="KW-1185">Reference proteome</keyword>
<dbReference type="SUPFAM" id="SSF51905">
    <property type="entry name" value="FAD/NAD(P)-binding domain"/>
    <property type="match status" value="1"/>
</dbReference>
<dbReference type="InterPro" id="IPR002938">
    <property type="entry name" value="FAD-bd"/>
</dbReference>
<protein>
    <submittedName>
        <fullName evidence="5">FAD-binding monooxygenase</fullName>
    </submittedName>
</protein>
<feature type="domain" description="FAD-binding" evidence="4">
    <location>
        <begin position="113"/>
        <end position="318"/>
    </location>
</feature>
<dbReference type="KEGG" id="sfy:GFH48_03050"/>
<accession>A0A5Q0L5U0</accession>
<evidence type="ECO:0000313" key="6">
    <source>
        <dbReference type="Proteomes" id="UP000326179"/>
    </source>
</evidence>
<gene>
    <name evidence="5" type="ORF">GFH48_03050</name>
</gene>
<evidence type="ECO:0000256" key="2">
    <source>
        <dbReference type="ARBA" id="ARBA00023027"/>
    </source>
</evidence>
<organism evidence="5 6">
    <name type="scientific">Streptomyces fagopyri</name>
    <dbReference type="NCBI Taxonomy" id="2662397"/>
    <lineage>
        <taxon>Bacteria</taxon>
        <taxon>Bacillati</taxon>
        <taxon>Actinomycetota</taxon>
        <taxon>Actinomycetes</taxon>
        <taxon>Kitasatosporales</taxon>
        <taxon>Streptomycetaceae</taxon>
        <taxon>Streptomyces</taxon>
    </lineage>
</organism>
<evidence type="ECO:0000313" key="5">
    <source>
        <dbReference type="EMBL" id="QFZ72372.1"/>
    </source>
</evidence>
<dbReference type="Gene3D" id="3.50.50.60">
    <property type="entry name" value="FAD/NAD(P)-binding domain"/>
    <property type="match status" value="1"/>
</dbReference>